<dbReference type="InterPro" id="IPR024706">
    <property type="entry name" value="Peroxiredoxin_AhpC-typ"/>
</dbReference>
<dbReference type="PANTHER" id="PTHR43110">
    <property type="entry name" value="THIOL PEROXIDASE"/>
    <property type="match status" value="1"/>
</dbReference>
<keyword evidence="2" id="KW-0676">Redox-active center</keyword>
<dbReference type="RefSeq" id="WP_189567725.1">
    <property type="nucleotide sequence ID" value="NZ_BMXI01000003.1"/>
</dbReference>
<dbReference type="InterPro" id="IPR050455">
    <property type="entry name" value="Tpx_Peroxidase_subfamily"/>
</dbReference>
<dbReference type="Pfam" id="PF00578">
    <property type="entry name" value="AhpC-TSA"/>
    <property type="match status" value="1"/>
</dbReference>
<dbReference type="SUPFAM" id="SSF52833">
    <property type="entry name" value="Thioredoxin-like"/>
    <property type="match status" value="1"/>
</dbReference>
<dbReference type="GO" id="GO:0016209">
    <property type="term" value="F:antioxidant activity"/>
    <property type="evidence" value="ECO:0007669"/>
    <property type="project" value="InterPro"/>
</dbReference>
<feature type="active site" description="Cysteine sulfenic acid (-SOH) intermediate; for peroxidase activity" evidence="3">
    <location>
        <position position="49"/>
    </location>
</feature>
<dbReference type="InterPro" id="IPR036249">
    <property type="entry name" value="Thioredoxin-like_sf"/>
</dbReference>
<organism evidence="5 6">
    <name type="scientific">Roseibacillus persicicus</name>
    <dbReference type="NCBI Taxonomy" id="454148"/>
    <lineage>
        <taxon>Bacteria</taxon>
        <taxon>Pseudomonadati</taxon>
        <taxon>Verrucomicrobiota</taxon>
        <taxon>Verrucomicrobiia</taxon>
        <taxon>Verrucomicrobiales</taxon>
        <taxon>Verrucomicrobiaceae</taxon>
        <taxon>Roseibacillus</taxon>
    </lineage>
</organism>
<evidence type="ECO:0000313" key="6">
    <source>
        <dbReference type="Proteomes" id="UP000644507"/>
    </source>
</evidence>
<proteinExistence type="predicted"/>
<dbReference type="PROSITE" id="PS51352">
    <property type="entry name" value="THIOREDOXIN_2"/>
    <property type="match status" value="1"/>
</dbReference>
<keyword evidence="1" id="KW-0560">Oxidoreductase</keyword>
<feature type="domain" description="Thioredoxin" evidence="4">
    <location>
        <begin position="3"/>
        <end position="164"/>
    </location>
</feature>
<accession>A0A918WI35</accession>
<dbReference type="AlphaFoldDB" id="A0A918WI35"/>
<protein>
    <submittedName>
        <fullName evidence="5">Peroxiredoxin</fullName>
    </submittedName>
</protein>
<dbReference type="Gene3D" id="3.40.30.10">
    <property type="entry name" value="Glutaredoxin"/>
    <property type="match status" value="1"/>
</dbReference>
<sequence length="164" mass="17830">MALATGTKAPDFTLVTKGAEGPELFTLSEHIGKSNIVLLFVPMAFTGGCTTEFCSVTNELDEYTQLDATVIGISGDNPFAQAEWAEKEGIKLTLLSDYEHKTTAAYDVAYESFLPDANLIMGGVPKRSAFVIDKEGVIQYSEAQEHPKDMPDFDKIKETLKGLA</sequence>
<dbReference type="EMBL" id="BMXI01000003">
    <property type="protein sequence ID" value="GHC45736.1"/>
    <property type="molecule type" value="Genomic_DNA"/>
</dbReference>
<keyword evidence="6" id="KW-1185">Reference proteome</keyword>
<evidence type="ECO:0000313" key="5">
    <source>
        <dbReference type="EMBL" id="GHC45736.1"/>
    </source>
</evidence>
<evidence type="ECO:0000256" key="2">
    <source>
        <dbReference type="ARBA" id="ARBA00023284"/>
    </source>
</evidence>
<dbReference type="Proteomes" id="UP000644507">
    <property type="component" value="Unassembled WGS sequence"/>
</dbReference>
<dbReference type="InterPro" id="IPR000866">
    <property type="entry name" value="AhpC/TSA"/>
</dbReference>
<evidence type="ECO:0000259" key="4">
    <source>
        <dbReference type="PROSITE" id="PS51352"/>
    </source>
</evidence>
<reference evidence="5" key="2">
    <citation type="submission" date="2020-09" db="EMBL/GenBank/DDBJ databases">
        <authorList>
            <person name="Sun Q."/>
            <person name="Kim S."/>
        </authorList>
    </citation>
    <scope>NUCLEOTIDE SEQUENCE</scope>
    <source>
        <strain evidence="5">KCTC 12988</strain>
    </source>
</reference>
<dbReference type="GO" id="GO:0016491">
    <property type="term" value="F:oxidoreductase activity"/>
    <property type="evidence" value="ECO:0007669"/>
    <property type="project" value="UniProtKB-KW"/>
</dbReference>
<dbReference type="InterPro" id="IPR013766">
    <property type="entry name" value="Thioredoxin_domain"/>
</dbReference>
<gene>
    <name evidence="5" type="ORF">GCM10007100_08930</name>
</gene>
<dbReference type="PANTHER" id="PTHR43110:SF1">
    <property type="entry name" value="THIOL PEROXIDASE"/>
    <property type="match status" value="1"/>
</dbReference>
<evidence type="ECO:0000256" key="1">
    <source>
        <dbReference type="ARBA" id="ARBA00023002"/>
    </source>
</evidence>
<reference evidence="5" key="1">
    <citation type="journal article" date="2014" name="Int. J. Syst. Evol. Microbiol.">
        <title>Complete genome sequence of Corynebacterium casei LMG S-19264T (=DSM 44701T), isolated from a smear-ripened cheese.</title>
        <authorList>
            <consortium name="US DOE Joint Genome Institute (JGI-PGF)"/>
            <person name="Walter F."/>
            <person name="Albersmeier A."/>
            <person name="Kalinowski J."/>
            <person name="Ruckert C."/>
        </authorList>
    </citation>
    <scope>NUCLEOTIDE SEQUENCE</scope>
    <source>
        <strain evidence="5">KCTC 12988</strain>
    </source>
</reference>
<evidence type="ECO:0000256" key="3">
    <source>
        <dbReference type="PIRSR" id="PIRSR000239-1"/>
    </source>
</evidence>
<dbReference type="PIRSF" id="PIRSF000239">
    <property type="entry name" value="AHPC"/>
    <property type="match status" value="1"/>
</dbReference>
<name>A0A918WI35_9BACT</name>
<comment type="caution">
    <text evidence="5">The sequence shown here is derived from an EMBL/GenBank/DDBJ whole genome shotgun (WGS) entry which is preliminary data.</text>
</comment>